<dbReference type="RefSeq" id="WP_092589626.1">
    <property type="nucleotide sequence ID" value="NZ_FMWL01000003.1"/>
</dbReference>
<sequence>MVDEQQKLQEPVQQESQAQKNPYSRDSAVLTEAEIKERDKAVKRRKHKQIADGIGIGLTFITIGIVWLLVKFDYVNVAIFRAVFDLWPLIFVVVGINIIFRRFPYIGVITWVLFVAAIILYGSMVSTQDRDLDLFGMTLPWSIVERGDRNSDAWVSGVTSGSFDASDLNGVEKATVDIALPAGRFKVGVSDQSALSYVVPGKLYQVGSRRDAEEITYSFKPEEGLRFNEIPERLDYDLYLNPKVKWDLRIDAGAMESDMILDKLPVENLIINMGAGELELRMGDLLDRARVEINCGATSIRLEVPEGVGVSVDYKGIAGEQSLTRNGFEKRDGTYYSEEYDQSTQQIELVIKSAVAEIDVNFF</sequence>
<feature type="transmembrane region" description="Helical" evidence="2">
    <location>
        <begin position="105"/>
        <end position="124"/>
    </location>
</feature>
<feature type="region of interest" description="Disordered" evidence="1">
    <location>
        <begin position="1"/>
        <end position="25"/>
    </location>
</feature>
<dbReference type="AlphaFoldDB" id="A0A1G5RUF0"/>
<organism evidence="4 5">
    <name type="scientific">Acidaminobacter hydrogenoformans DSM 2784</name>
    <dbReference type="NCBI Taxonomy" id="1120920"/>
    <lineage>
        <taxon>Bacteria</taxon>
        <taxon>Bacillati</taxon>
        <taxon>Bacillota</taxon>
        <taxon>Clostridia</taxon>
        <taxon>Peptostreptococcales</taxon>
        <taxon>Acidaminobacteraceae</taxon>
        <taxon>Acidaminobacter</taxon>
    </lineage>
</organism>
<accession>A0A1G5RUF0</accession>
<evidence type="ECO:0000313" key="4">
    <source>
        <dbReference type="EMBL" id="SCZ77626.1"/>
    </source>
</evidence>
<name>A0A1G5RUF0_9FIRM</name>
<evidence type="ECO:0000313" key="5">
    <source>
        <dbReference type="Proteomes" id="UP000199208"/>
    </source>
</evidence>
<keyword evidence="2" id="KW-0812">Transmembrane</keyword>
<evidence type="ECO:0000256" key="2">
    <source>
        <dbReference type="SAM" id="Phobius"/>
    </source>
</evidence>
<reference evidence="4 5" key="1">
    <citation type="submission" date="2016-10" db="EMBL/GenBank/DDBJ databases">
        <authorList>
            <person name="de Groot N.N."/>
        </authorList>
    </citation>
    <scope>NUCLEOTIDE SEQUENCE [LARGE SCALE GENOMIC DNA]</scope>
    <source>
        <strain evidence="4 5">DSM 2784</strain>
    </source>
</reference>
<feature type="compositionally biased region" description="Polar residues" evidence="1">
    <location>
        <begin position="11"/>
        <end position="24"/>
    </location>
</feature>
<dbReference type="STRING" id="1120920.SAMN03080599_00824"/>
<feature type="transmembrane region" description="Helical" evidence="2">
    <location>
        <begin position="50"/>
        <end position="70"/>
    </location>
</feature>
<dbReference type="EMBL" id="FMWL01000003">
    <property type="protein sequence ID" value="SCZ77626.1"/>
    <property type="molecule type" value="Genomic_DNA"/>
</dbReference>
<proteinExistence type="predicted"/>
<gene>
    <name evidence="4" type="ORF">SAMN03080599_00824</name>
</gene>
<feature type="transmembrane region" description="Helical" evidence="2">
    <location>
        <begin position="82"/>
        <end position="100"/>
    </location>
</feature>
<dbReference type="Pfam" id="PF22570">
    <property type="entry name" value="LiaF-TM"/>
    <property type="match status" value="1"/>
</dbReference>
<feature type="domain" description="LiaF transmembrane" evidence="3">
    <location>
        <begin position="56"/>
        <end position="124"/>
    </location>
</feature>
<keyword evidence="5" id="KW-1185">Reference proteome</keyword>
<dbReference type="Proteomes" id="UP000199208">
    <property type="component" value="Unassembled WGS sequence"/>
</dbReference>
<keyword evidence="2" id="KW-0472">Membrane</keyword>
<protein>
    <recommendedName>
        <fullName evidence="3">LiaF transmembrane domain-containing protein</fullName>
    </recommendedName>
</protein>
<evidence type="ECO:0000259" key="3">
    <source>
        <dbReference type="Pfam" id="PF22570"/>
    </source>
</evidence>
<evidence type="ECO:0000256" key="1">
    <source>
        <dbReference type="SAM" id="MobiDB-lite"/>
    </source>
</evidence>
<dbReference type="InterPro" id="IPR054331">
    <property type="entry name" value="LiaF_TM"/>
</dbReference>
<dbReference type="OrthoDB" id="1950287at2"/>
<keyword evidence="2" id="KW-1133">Transmembrane helix</keyword>